<sequence>MPPTRPAPLKTSGHGFGPGSSNPFSPLPSTLPRTPITGYDPLRAREEILKTPISPPAAYTEFLKNTINSPALSSPRTLPYSPVTSSMSNCRGHRGYLTPATPYPPPLTTPISKKPRARSPQSPVSVASSRTASRSSSDDEDGSGDSETHRGVKHVVAQTAKLDLLPAPKGKRRRIE</sequence>
<protein>
    <submittedName>
        <fullName evidence="2">Uncharacterized protein</fullName>
    </submittedName>
</protein>
<feature type="region of interest" description="Disordered" evidence="1">
    <location>
        <begin position="1"/>
        <end position="38"/>
    </location>
</feature>
<evidence type="ECO:0000313" key="2">
    <source>
        <dbReference type="EMBL" id="TGZ78963.1"/>
    </source>
</evidence>
<dbReference type="EMBL" id="ML220136">
    <property type="protein sequence ID" value="TGZ78963.1"/>
    <property type="molecule type" value="Genomic_DNA"/>
</dbReference>
<gene>
    <name evidence="2" type="ORF">EX30DRAFT_126333</name>
</gene>
<evidence type="ECO:0000256" key="1">
    <source>
        <dbReference type="SAM" id="MobiDB-lite"/>
    </source>
</evidence>
<dbReference type="OrthoDB" id="5405654at2759"/>
<dbReference type="Proteomes" id="UP000298138">
    <property type="component" value="Unassembled WGS sequence"/>
</dbReference>
<dbReference type="AlphaFoldDB" id="A0A4S2MPC9"/>
<proteinExistence type="predicted"/>
<feature type="compositionally biased region" description="Polar residues" evidence="1">
    <location>
        <begin position="67"/>
        <end position="89"/>
    </location>
</feature>
<dbReference type="STRING" id="341454.A0A4S2MPC9"/>
<reference evidence="2 3" key="1">
    <citation type="submission" date="2019-04" db="EMBL/GenBank/DDBJ databases">
        <title>Comparative genomics and transcriptomics to analyze fruiting body development in filamentous ascomycetes.</title>
        <authorList>
            <consortium name="DOE Joint Genome Institute"/>
            <person name="Lutkenhaus R."/>
            <person name="Traeger S."/>
            <person name="Breuer J."/>
            <person name="Kuo A."/>
            <person name="Lipzen A."/>
            <person name="Pangilinan J."/>
            <person name="Dilworth D."/>
            <person name="Sandor L."/>
            <person name="Poggeler S."/>
            <person name="Barry K."/>
            <person name="Grigoriev I.V."/>
            <person name="Nowrousian M."/>
        </authorList>
    </citation>
    <scope>NUCLEOTIDE SEQUENCE [LARGE SCALE GENOMIC DNA]</scope>
    <source>
        <strain evidence="2 3">CBS 389.68</strain>
    </source>
</reference>
<dbReference type="InParanoid" id="A0A4S2MPC9"/>
<dbReference type="PANTHER" id="PTHR42053">
    <property type="match status" value="1"/>
</dbReference>
<evidence type="ECO:0000313" key="3">
    <source>
        <dbReference type="Proteomes" id="UP000298138"/>
    </source>
</evidence>
<organism evidence="2 3">
    <name type="scientific">Ascodesmis nigricans</name>
    <dbReference type="NCBI Taxonomy" id="341454"/>
    <lineage>
        <taxon>Eukaryota</taxon>
        <taxon>Fungi</taxon>
        <taxon>Dikarya</taxon>
        <taxon>Ascomycota</taxon>
        <taxon>Pezizomycotina</taxon>
        <taxon>Pezizomycetes</taxon>
        <taxon>Pezizales</taxon>
        <taxon>Ascodesmidaceae</taxon>
        <taxon>Ascodesmis</taxon>
    </lineage>
</organism>
<dbReference type="PANTHER" id="PTHR42053:SF1">
    <property type="match status" value="1"/>
</dbReference>
<name>A0A4S2MPC9_9PEZI</name>
<feature type="compositionally biased region" description="Low complexity" evidence="1">
    <location>
        <begin position="122"/>
        <end position="135"/>
    </location>
</feature>
<keyword evidence="3" id="KW-1185">Reference proteome</keyword>
<feature type="region of interest" description="Disordered" evidence="1">
    <location>
        <begin position="67"/>
        <end position="176"/>
    </location>
</feature>
<feature type="compositionally biased region" description="Polar residues" evidence="1">
    <location>
        <begin position="19"/>
        <end position="32"/>
    </location>
</feature>
<accession>A0A4S2MPC9</accession>